<evidence type="ECO:0000256" key="11">
    <source>
        <dbReference type="PIRSR" id="PIRSR600823-3"/>
    </source>
</evidence>
<dbReference type="Gene3D" id="1.10.520.10">
    <property type="match status" value="1"/>
</dbReference>
<feature type="binding site" description="axial binding residue" evidence="11">
    <location>
        <position position="416"/>
    </location>
    <ligand>
        <name>heme b</name>
        <dbReference type="ChEBI" id="CHEBI:60344"/>
    </ligand>
    <ligandPart>
        <name>Fe</name>
        <dbReference type="ChEBI" id="CHEBI:18248"/>
    </ligandPart>
</feature>
<keyword evidence="8 11" id="KW-0408">Iron</keyword>
<evidence type="ECO:0000256" key="1">
    <source>
        <dbReference type="ARBA" id="ARBA00000189"/>
    </source>
</evidence>
<keyword evidence="9 12" id="KW-1015">Disulfide bond</keyword>
<dbReference type="InterPro" id="IPR019793">
    <property type="entry name" value="Peroxidases_heam-ligand_BS"/>
</dbReference>
<evidence type="ECO:0000256" key="2">
    <source>
        <dbReference type="ARBA" id="ARBA00006873"/>
    </source>
</evidence>
<dbReference type="PROSITE" id="PS50873">
    <property type="entry name" value="PEROXIDASE_4"/>
    <property type="match status" value="1"/>
</dbReference>
<keyword evidence="13" id="KW-0812">Transmembrane</keyword>
<evidence type="ECO:0000313" key="15">
    <source>
        <dbReference type="EMBL" id="KZN08423.1"/>
    </source>
</evidence>
<evidence type="ECO:0000256" key="12">
    <source>
        <dbReference type="PIRSR" id="PIRSR600823-5"/>
    </source>
</evidence>
<dbReference type="GO" id="GO:0046872">
    <property type="term" value="F:metal ion binding"/>
    <property type="evidence" value="ECO:0007669"/>
    <property type="project" value="UniProtKB-KW"/>
</dbReference>
<dbReference type="PROSITE" id="PS00435">
    <property type="entry name" value="PEROXIDASE_1"/>
    <property type="match status" value="1"/>
</dbReference>
<dbReference type="Gramene" id="KZN08423">
    <property type="protein sequence ID" value="KZN08423"/>
    <property type="gene ID" value="DCAR_000969"/>
</dbReference>
<feature type="domain" description="Plant heme peroxidase family profile" evidence="14">
    <location>
        <begin position="266"/>
        <end position="547"/>
    </location>
</feature>
<feature type="binding site" evidence="10">
    <location>
        <position position="386"/>
    </location>
    <ligand>
        <name>substrate</name>
    </ligand>
</feature>
<feature type="binding site" evidence="11">
    <location>
        <position position="417"/>
    </location>
    <ligand>
        <name>Ca(2+)</name>
        <dbReference type="ChEBI" id="CHEBI:29108"/>
        <label>2</label>
    </ligand>
</feature>
<evidence type="ECO:0000256" key="10">
    <source>
        <dbReference type="PIRSR" id="PIRSR600823-2"/>
    </source>
</evidence>
<dbReference type="CDD" id="cd00693">
    <property type="entry name" value="secretory_peroxidase"/>
    <property type="match status" value="1"/>
</dbReference>
<feature type="binding site" evidence="11">
    <location>
        <position position="467"/>
    </location>
    <ligand>
        <name>Ca(2+)</name>
        <dbReference type="ChEBI" id="CHEBI:29108"/>
        <label>2</label>
    </ligand>
</feature>
<protein>
    <recommendedName>
        <fullName evidence="14">Plant heme peroxidase family profile domain-containing protein</fullName>
    </recommendedName>
</protein>
<dbReference type="InterPro" id="IPR002207">
    <property type="entry name" value="Peroxidase_I"/>
</dbReference>
<feature type="disulfide bond" evidence="12">
    <location>
        <begin position="423"/>
        <end position="455"/>
    </location>
</feature>
<dbReference type="InterPro" id="IPR033905">
    <property type="entry name" value="Secretory_peroxidase"/>
</dbReference>
<dbReference type="InterPro" id="IPR000823">
    <property type="entry name" value="Peroxidase_pln"/>
</dbReference>
<organism evidence="15">
    <name type="scientific">Daucus carota subsp. sativus</name>
    <name type="common">Carrot</name>
    <dbReference type="NCBI Taxonomy" id="79200"/>
    <lineage>
        <taxon>Eukaryota</taxon>
        <taxon>Viridiplantae</taxon>
        <taxon>Streptophyta</taxon>
        <taxon>Embryophyta</taxon>
        <taxon>Tracheophyta</taxon>
        <taxon>Spermatophyta</taxon>
        <taxon>Magnoliopsida</taxon>
        <taxon>eudicotyledons</taxon>
        <taxon>Gunneridae</taxon>
        <taxon>Pentapetalae</taxon>
        <taxon>asterids</taxon>
        <taxon>campanulids</taxon>
        <taxon>Apiales</taxon>
        <taxon>Apiaceae</taxon>
        <taxon>Apioideae</taxon>
        <taxon>Scandiceae</taxon>
        <taxon>Daucinae</taxon>
        <taxon>Daucus</taxon>
        <taxon>Daucus sect. Daucus</taxon>
    </lineage>
</organism>
<dbReference type="GO" id="GO:0006979">
    <property type="term" value="P:response to oxidative stress"/>
    <property type="evidence" value="ECO:0007669"/>
    <property type="project" value="InterPro"/>
</dbReference>
<keyword evidence="13" id="KW-0472">Membrane</keyword>
<dbReference type="Gene3D" id="1.10.420.10">
    <property type="entry name" value="Peroxidase, domain 2"/>
    <property type="match status" value="1"/>
</dbReference>
<dbReference type="FunFam" id="1.10.420.10:FF:000001">
    <property type="entry name" value="Peroxidase"/>
    <property type="match status" value="1"/>
</dbReference>
<name>A0A162B0D5_DAUCS</name>
<dbReference type="AlphaFoldDB" id="A0A162B0D5"/>
<keyword evidence="7" id="KW-0560">Oxidoreductase</keyword>
<feature type="transmembrane region" description="Helical" evidence="13">
    <location>
        <begin position="12"/>
        <end position="38"/>
    </location>
</feature>
<evidence type="ECO:0000259" key="14">
    <source>
        <dbReference type="PROSITE" id="PS50873"/>
    </source>
</evidence>
<dbReference type="PANTHER" id="PTHR31517">
    <property type="match status" value="1"/>
</dbReference>
<keyword evidence="13" id="KW-1133">Transmembrane helix</keyword>
<dbReference type="PANTHER" id="PTHR31517:SF51">
    <property type="entry name" value="PEROXIDASE 55"/>
    <property type="match status" value="1"/>
</dbReference>
<dbReference type="GO" id="GO:0140825">
    <property type="term" value="F:lactoperoxidase activity"/>
    <property type="evidence" value="ECO:0007669"/>
    <property type="project" value="UniProtKB-EC"/>
</dbReference>
<dbReference type="PRINTS" id="PR00459">
    <property type="entry name" value="ASPEROXIDASE"/>
</dbReference>
<comment type="catalytic activity">
    <reaction evidence="1">
        <text>2 a phenolic donor + H2O2 = 2 a phenolic radical donor + 2 H2O</text>
        <dbReference type="Rhea" id="RHEA:56136"/>
        <dbReference type="ChEBI" id="CHEBI:15377"/>
        <dbReference type="ChEBI" id="CHEBI:16240"/>
        <dbReference type="ChEBI" id="CHEBI:139520"/>
        <dbReference type="ChEBI" id="CHEBI:139521"/>
        <dbReference type="EC" id="1.11.1.7"/>
    </reaction>
</comment>
<accession>A0A162B0D5</accession>
<dbReference type="PRINTS" id="PR00458">
    <property type="entry name" value="PEROXIDASE"/>
</dbReference>
<dbReference type="GO" id="GO:0042744">
    <property type="term" value="P:hydrogen peroxide catabolic process"/>
    <property type="evidence" value="ECO:0007669"/>
    <property type="project" value="InterPro"/>
</dbReference>
<sequence>MQRHIGGTTGGILTGAMLLVIPGGLILLTSFFIVIVIFPGNFVQYKEVRYTDRNRNRMTNLWQLFTGKASTGKWFYGERLPSSIIQRFGIIFENTKGPPIYIVIDQNDPNQMPRWTESGQNGIGSMRALSSDDGIEETIASVSTRHLGCLRSSYVILDLTRRVALGILSGVHSSRGTNQNLYALIITLVQVLYLFTLKPHIRRAVHVVETISLLCEAGVFRLAIITSRTDAADKNTPQQDSFRAGLKLAIKGLLLPLLPRKCWSRFLPGSKADHELRDTRPHNVNPLGTMVVPVLSPGPPGLSLDPSQCQAHLKENFYSSTCPNVESIVNQAVSKKLRQPFPTIPATLRLFLHDCFFEAGGPSFNVELGRRDGLISKASRVPEKIPKPSFNLKQLNSLFSQLNLTQLDMIALSGGHTLGVSHCDQFSNRLHSFSSSAQTDPSLDPDYARQLTAACSNSDESTVIILDPETPQTFDNMYFKNLVAGKGLLSSDQVLFSDPASQPTVRDFANSPDEFNVAFVSGMRKLGRSGVKTGRQGELGKDCTAFNS</sequence>
<dbReference type="GO" id="GO:0020037">
    <property type="term" value="F:heme binding"/>
    <property type="evidence" value="ECO:0007669"/>
    <property type="project" value="InterPro"/>
</dbReference>
<evidence type="ECO:0000256" key="9">
    <source>
        <dbReference type="ARBA" id="ARBA00023157"/>
    </source>
</evidence>
<evidence type="ECO:0000256" key="13">
    <source>
        <dbReference type="SAM" id="Phobius"/>
    </source>
</evidence>
<evidence type="ECO:0000256" key="3">
    <source>
        <dbReference type="ARBA" id="ARBA00022559"/>
    </source>
</evidence>
<reference evidence="15" key="1">
    <citation type="journal article" date="2016" name="Nat. Genet.">
        <title>A high-quality carrot genome assembly provides new insights into carotenoid accumulation and asterid genome evolution.</title>
        <authorList>
            <person name="Iorizzo M."/>
            <person name="Ellison S."/>
            <person name="Senalik D."/>
            <person name="Zeng P."/>
            <person name="Satapoomin P."/>
            <person name="Huang J."/>
            <person name="Bowman M."/>
            <person name="Iovene M."/>
            <person name="Sanseverino W."/>
            <person name="Cavagnaro P."/>
            <person name="Yildiz M."/>
            <person name="Macko-Podgorni A."/>
            <person name="Moranska E."/>
            <person name="Grzebelus E."/>
            <person name="Grzebelus D."/>
            <person name="Ashrafi H."/>
            <person name="Zheng Z."/>
            <person name="Cheng S."/>
            <person name="Spooner D."/>
            <person name="Van Deynze A."/>
            <person name="Simon P."/>
        </authorList>
    </citation>
    <scope>NUCLEOTIDE SEQUENCE [LARGE SCALE GENOMIC DNA]</scope>
    <source>
        <tissue evidence="15">Leaf</tissue>
    </source>
</reference>
<comment type="cofactor">
    <cofactor evidence="11">
        <name>Ca(2+)</name>
        <dbReference type="ChEBI" id="CHEBI:29108"/>
    </cofactor>
    <text evidence="11">Binds 2 calcium ions per subunit.</text>
</comment>
<evidence type="ECO:0000256" key="4">
    <source>
        <dbReference type="ARBA" id="ARBA00022617"/>
    </source>
</evidence>
<evidence type="ECO:0000256" key="7">
    <source>
        <dbReference type="ARBA" id="ARBA00023002"/>
    </source>
</evidence>
<dbReference type="SUPFAM" id="SSF48113">
    <property type="entry name" value="Heme-dependent peroxidases"/>
    <property type="match status" value="1"/>
</dbReference>
<dbReference type="EMBL" id="LNRQ01000001">
    <property type="protein sequence ID" value="KZN08423.1"/>
    <property type="molecule type" value="Genomic_DNA"/>
</dbReference>
<dbReference type="InterPro" id="IPR002016">
    <property type="entry name" value="Haem_peroxidase"/>
</dbReference>
<comment type="cofactor">
    <cofactor evidence="11">
        <name>heme b</name>
        <dbReference type="ChEBI" id="CHEBI:60344"/>
    </cofactor>
    <text evidence="11">Binds 1 heme b (iron(II)-protoporphyrin IX) group per subunit.</text>
</comment>
<gene>
    <name evidence="15" type="ORF">DCAR_000969</name>
</gene>
<dbReference type="Pfam" id="PF00141">
    <property type="entry name" value="peroxidase"/>
    <property type="match status" value="1"/>
</dbReference>
<comment type="caution">
    <text evidence="15">The sequence shown here is derived from an EMBL/GenBank/DDBJ whole genome shotgun (WGS) entry which is preliminary data.</text>
</comment>
<keyword evidence="4" id="KW-0349">Heme</keyword>
<dbReference type="InterPro" id="IPR010255">
    <property type="entry name" value="Haem_peroxidase_sf"/>
</dbReference>
<evidence type="ECO:0000256" key="5">
    <source>
        <dbReference type="ARBA" id="ARBA00022723"/>
    </source>
</evidence>
<evidence type="ECO:0000256" key="6">
    <source>
        <dbReference type="ARBA" id="ARBA00022837"/>
    </source>
</evidence>
<feature type="binding site" evidence="11">
    <location>
        <position position="470"/>
    </location>
    <ligand>
        <name>Ca(2+)</name>
        <dbReference type="ChEBI" id="CHEBI:29108"/>
        <label>2</label>
    </ligand>
</feature>
<comment type="similarity">
    <text evidence="2">Belongs to the peroxidase family. Ascorbate peroxidase subfamily.</text>
</comment>
<proteinExistence type="inferred from homology"/>
<evidence type="ECO:0000256" key="8">
    <source>
        <dbReference type="ARBA" id="ARBA00023004"/>
    </source>
</evidence>
<feature type="binding site" evidence="11">
    <location>
        <position position="475"/>
    </location>
    <ligand>
        <name>Ca(2+)</name>
        <dbReference type="ChEBI" id="CHEBI:29108"/>
        <label>2</label>
    </ligand>
</feature>
<keyword evidence="6 11" id="KW-0106">Calcium</keyword>
<keyword evidence="3" id="KW-0575">Peroxidase</keyword>
<keyword evidence="5 11" id="KW-0479">Metal-binding</keyword>